<organism evidence="2 3">
    <name type="scientific">Carnobacterium maltaromaticum</name>
    <name type="common">Carnobacterium piscicola</name>
    <dbReference type="NCBI Taxonomy" id="2751"/>
    <lineage>
        <taxon>Bacteria</taxon>
        <taxon>Bacillati</taxon>
        <taxon>Bacillota</taxon>
        <taxon>Bacilli</taxon>
        <taxon>Lactobacillales</taxon>
        <taxon>Carnobacteriaceae</taxon>
        <taxon>Carnobacterium</taxon>
    </lineage>
</organism>
<protein>
    <submittedName>
        <fullName evidence="2">Uncharacterized protein</fullName>
    </submittedName>
</protein>
<sequence length="82" mass="9776">MKWLGLGLIGTFLDNNLKRFPFWKKNIYRFIVFSISFLLFFTLLFSIISKYPLINLFKLVCIFSPIYGLWATLLTNKNFKVK</sequence>
<accession>A0AAW9JV32</accession>
<evidence type="ECO:0000256" key="1">
    <source>
        <dbReference type="SAM" id="Phobius"/>
    </source>
</evidence>
<keyword evidence="1" id="KW-0812">Transmembrane</keyword>
<feature type="transmembrane region" description="Helical" evidence="1">
    <location>
        <begin position="54"/>
        <end position="74"/>
    </location>
</feature>
<dbReference type="EMBL" id="JAVBVO010000001">
    <property type="protein sequence ID" value="MDZ5757331.1"/>
    <property type="molecule type" value="Genomic_DNA"/>
</dbReference>
<name>A0AAW9JV32_CARML</name>
<keyword evidence="1" id="KW-1133">Transmembrane helix</keyword>
<dbReference type="RefSeq" id="WP_035064476.1">
    <property type="nucleotide sequence ID" value="NZ_CBCPHT010000004.1"/>
</dbReference>
<dbReference type="AlphaFoldDB" id="A0AAW9JV32"/>
<comment type="caution">
    <text evidence="2">The sequence shown here is derived from an EMBL/GenBank/DDBJ whole genome shotgun (WGS) entry which is preliminary data.</text>
</comment>
<feature type="transmembrane region" description="Helical" evidence="1">
    <location>
        <begin position="27"/>
        <end position="48"/>
    </location>
</feature>
<evidence type="ECO:0000313" key="2">
    <source>
        <dbReference type="EMBL" id="MDZ5757331.1"/>
    </source>
</evidence>
<evidence type="ECO:0000313" key="3">
    <source>
        <dbReference type="Proteomes" id="UP001290462"/>
    </source>
</evidence>
<proteinExistence type="predicted"/>
<dbReference type="Proteomes" id="UP001290462">
    <property type="component" value="Unassembled WGS sequence"/>
</dbReference>
<reference evidence="2" key="1">
    <citation type="submission" date="2023-08" db="EMBL/GenBank/DDBJ databases">
        <title>Genomic characterization of piscicolin 126 produced by Carnobacterium maltaromaticum CM22 strain isolated from salmon (Salmo salar).</title>
        <authorList>
            <person name="Gonzalez-Gragera E."/>
            <person name="Garcia-Lopez J.D."/>
            <person name="Teso-Perez C."/>
            <person name="Gimenez-Hernandez I."/>
            <person name="Peralta-Sanchez J.M."/>
            <person name="Valdivia E."/>
            <person name="Montalban-Lopez M."/>
            <person name="Martin-Platero A.M."/>
            <person name="Banos A."/>
            <person name="Martinez-Bueno M."/>
        </authorList>
    </citation>
    <scope>NUCLEOTIDE SEQUENCE</scope>
    <source>
        <strain evidence="2">CM22</strain>
    </source>
</reference>
<keyword evidence="1" id="KW-0472">Membrane</keyword>
<gene>
    <name evidence="2" type="ORF">RAK27_01510</name>
</gene>